<sequence length="652" mass="73892">MKKLVLPSFLPGILIICLIIGLMANVISYMGVAIVILTILLYAATRFVFIPRLNHIPFSRLRIAMGIGFVAMVIAQILTLVFFPNTVYHDPYRVLSQADQMAANQNTWDITYFWRYPNNVSITYLMSLWLRITQLFGLSTNTAIHLLSIIVLDGFILYFLVVIRRLNQNNSMVLGAFAFFVLTPFAYTYYLQVFYSDLPTMFVLLLVLSILYRWPTYSRRQKIRAGLGLVVTILIGDLVKPNLIVLIPALLIVAVWLGVKKRLGKSQLMIPIILIVLGFGLSVPTTQAIQQTSNYHINPKFELPATHWMLMAYNAGTQGTYSGTDVINDNAQPNPKARQAYDLQQISKRVKKLGFFGVIKLWLTKIGILLSVSDIQDWYNGGFRAAPAWYQQHAQFFNAMISLIYTTATFVFWLFLITRLATWRVNLSDQQQVVALIAIVTALGYIAFHTLLWEVEPRYGQAILPLLMFALAALPDRSNRQFLNLRWVTLKRFSAVLIVVILFVTVGLAKVVAAKNPQPLVVAAQRSQLSLQYGAQPYAMAPEETITEAVDLKGAANYFSVQVHDKSDVNVYLKNLKSGEQYQMTDSGDSYRLYRNLTPGHYQIIVRNDTNRPQNIDIVDTTNYHLAKYPLVINGHHKPTSSLVYKVMLNVK</sequence>
<accession>A0A6L7AFH3</accession>
<feature type="transmembrane region" description="Helical" evidence="1">
    <location>
        <begin position="29"/>
        <end position="49"/>
    </location>
</feature>
<reference evidence="2 3" key="1">
    <citation type="submission" date="2019-12" db="EMBL/GenBank/DDBJ databases">
        <title>Complete genome sequence of Leuconostoc lactis strain AVN1 provides insights into metabolic potential.</title>
        <authorList>
            <person name="Besrour N."/>
            <person name="Najjari A."/>
            <person name="Fhoula I."/>
            <person name="Jaballah S."/>
            <person name="Klibi N."/>
            <person name="Ouzari H.I."/>
        </authorList>
    </citation>
    <scope>NUCLEOTIDE SEQUENCE [LARGE SCALE GENOMIC DNA]</scope>
    <source>
        <strain evidence="2 3">AVN1</strain>
    </source>
</reference>
<feature type="transmembrane region" description="Helical" evidence="1">
    <location>
        <begin position="173"/>
        <end position="192"/>
    </location>
</feature>
<dbReference type="AlphaFoldDB" id="A0A6L7AFH3"/>
<gene>
    <name evidence="2" type="ORF">GQS40_05740</name>
</gene>
<evidence type="ECO:0000313" key="2">
    <source>
        <dbReference type="EMBL" id="MWN21171.1"/>
    </source>
</evidence>
<feature type="transmembrane region" description="Helical" evidence="1">
    <location>
        <begin position="396"/>
        <end position="421"/>
    </location>
</feature>
<keyword evidence="1" id="KW-0472">Membrane</keyword>
<dbReference type="Proteomes" id="UP000478636">
    <property type="component" value="Unassembled WGS sequence"/>
</dbReference>
<feature type="transmembrane region" description="Helical" evidence="1">
    <location>
        <begin position="495"/>
        <end position="513"/>
    </location>
</feature>
<dbReference type="EMBL" id="WSZI01000013">
    <property type="protein sequence ID" value="MWN21171.1"/>
    <property type="molecule type" value="Genomic_DNA"/>
</dbReference>
<comment type="caution">
    <text evidence="2">The sequence shown here is derived from an EMBL/GenBank/DDBJ whole genome shotgun (WGS) entry which is preliminary data.</text>
</comment>
<feature type="transmembrane region" description="Helical" evidence="1">
    <location>
        <begin position="353"/>
        <end position="376"/>
    </location>
</feature>
<feature type="transmembrane region" description="Helical" evidence="1">
    <location>
        <begin position="61"/>
        <end position="83"/>
    </location>
</feature>
<protein>
    <submittedName>
        <fullName evidence="2">Uncharacterized protein</fullName>
    </submittedName>
</protein>
<feature type="transmembrane region" description="Helical" evidence="1">
    <location>
        <begin position="5"/>
        <end position="23"/>
    </location>
</feature>
<feature type="transmembrane region" description="Helical" evidence="1">
    <location>
        <begin position="198"/>
        <end position="215"/>
    </location>
</feature>
<name>A0A6L7AFH3_LEULA</name>
<feature type="transmembrane region" description="Helical" evidence="1">
    <location>
        <begin position="268"/>
        <end position="289"/>
    </location>
</feature>
<evidence type="ECO:0000313" key="3">
    <source>
        <dbReference type="Proteomes" id="UP000478636"/>
    </source>
</evidence>
<feature type="transmembrane region" description="Helical" evidence="1">
    <location>
        <begin position="458"/>
        <end position="474"/>
    </location>
</feature>
<feature type="transmembrane region" description="Helical" evidence="1">
    <location>
        <begin position="227"/>
        <end position="256"/>
    </location>
</feature>
<organism evidence="2 3">
    <name type="scientific">Leuconostoc lactis</name>
    <dbReference type="NCBI Taxonomy" id="1246"/>
    <lineage>
        <taxon>Bacteria</taxon>
        <taxon>Bacillati</taxon>
        <taxon>Bacillota</taxon>
        <taxon>Bacilli</taxon>
        <taxon>Lactobacillales</taxon>
        <taxon>Lactobacillaceae</taxon>
        <taxon>Leuconostoc</taxon>
    </lineage>
</organism>
<evidence type="ECO:0000256" key="1">
    <source>
        <dbReference type="SAM" id="Phobius"/>
    </source>
</evidence>
<feature type="transmembrane region" description="Helical" evidence="1">
    <location>
        <begin position="143"/>
        <end position="161"/>
    </location>
</feature>
<proteinExistence type="predicted"/>
<feature type="transmembrane region" description="Helical" evidence="1">
    <location>
        <begin position="433"/>
        <end position="452"/>
    </location>
</feature>
<keyword evidence="1" id="KW-1133">Transmembrane helix</keyword>
<keyword evidence="1" id="KW-0812">Transmembrane</keyword>